<gene>
    <name evidence="1" type="ORF">ACFOY7_12495</name>
</gene>
<keyword evidence="2" id="KW-1185">Reference proteome</keyword>
<dbReference type="GO" id="GO:0008168">
    <property type="term" value="F:methyltransferase activity"/>
    <property type="evidence" value="ECO:0007669"/>
    <property type="project" value="UniProtKB-KW"/>
</dbReference>
<evidence type="ECO:0000313" key="1">
    <source>
        <dbReference type="EMBL" id="MFC4403888.1"/>
    </source>
</evidence>
<sequence length="230" mass="27030">MRNQLDLERIVFIGRTFEEYIDMFGLKQADLYGKKVLDCPAGACSFTAVGNQLGYHITACDIAYYYPVDLLKKKGLEDIKHAMHYMKKAKNNYIWKYFDNIRGLESQRLQALLSCTADMEKALKRYIPVDLPILPFDDQQFDLLLSAHFLFIYSDRLDYNFHLATINELLRVTKEEVRIFPLVDLKGERYLHLDKMINYLQGKGYTVEEKTVAYHFQKNANTMLRIDKKK</sequence>
<dbReference type="SUPFAM" id="SSF53335">
    <property type="entry name" value="S-adenosyl-L-methionine-dependent methyltransferases"/>
    <property type="match status" value="1"/>
</dbReference>
<dbReference type="Proteomes" id="UP001595882">
    <property type="component" value="Unassembled WGS sequence"/>
</dbReference>
<organism evidence="1 2">
    <name type="scientific">Gracilibacillus xinjiangensis</name>
    <dbReference type="NCBI Taxonomy" id="1193282"/>
    <lineage>
        <taxon>Bacteria</taxon>
        <taxon>Bacillati</taxon>
        <taxon>Bacillota</taxon>
        <taxon>Bacilli</taxon>
        <taxon>Bacillales</taxon>
        <taxon>Bacillaceae</taxon>
        <taxon>Gracilibacillus</taxon>
    </lineage>
</organism>
<reference evidence="2" key="1">
    <citation type="journal article" date="2019" name="Int. J. Syst. Evol. Microbiol.">
        <title>The Global Catalogue of Microorganisms (GCM) 10K type strain sequencing project: providing services to taxonomists for standard genome sequencing and annotation.</title>
        <authorList>
            <consortium name="The Broad Institute Genomics Platform"/>
            <consortium name="The Broad Institute Genome Sequencing Center for Infectious Disease"/>
            <person name="Wu L."/>
            <person name="Ma J."/>
        </authorList>
    </citation>
    <scope>NUCLEOTIDE SEQUENCE [LARGE SCALE GENOMIC DNA]</scope>
    <source>
        <strain evidence="2">CCUG 37865</strain>
    </source>
</reference>
<dbReference type="EMBL" id="JBHSDT010000008">
    <property type="protein sequence ID" value="MFC4403888.1"/>
    <property type="molecule type" value="Genomic_DNA"/>
</dbReference>
<keyword evidence="1" id="KW-0489">Methyltransferase</keyword>
<dbReference type="RefSeq" id="WP_390252421.1">
    <property type="nucleotide sequence ID" value="NZ_JBHSDT010000008.1"/>
</dbReference>
<accession>A0ABV8WXW6</accession>
<dbReference type="GO" id="GO:0032259">
    <property type="term" value="P:methylation"/>
    <property type="evidence" value="ECO:0007669"/>
    <property type="project" value="UniProtKB-KW"/>
</dbReference>
<evidence type="ECO:0000313" key="2">
    <source>
        <dbReference type="Proteomes" id="UP001595882"/>
    </source>
</evidence>
<keyword evidence="1" id="KW-0808">Transferase</keyword>
<dbReference type="InterPro" id="IPR029063">
    <property type="entry name" value="SAM-dependent_MTases_sf"/>
</dbReference>
<name>A0ABV8WXW6_9BACI</name>
<protein>
    <submittedName>
        <fullName evidence="1">SAM-dependent methyltransferase</fullName>
    </submittedName>
</protein>
<dbReference type="Gene3D" id="3.40.50.150">
    <property type="entry name" value="Vaccinia Virus protein VP39"/>
    <property type="match status" value="1"/>
</dbReference>
<proteinExistence type="predicted"/>
<comment type="caution">
    <text evidence="1">The sequence shown here is derived from an EMBL/GenBank/DDBJ whole genome shotgun (WGS) entry which is preliminary data.</text>
</comment>